<organism evidence="15 16">
    <name type="scientific">Schizosaccharomyces osmophilus</name>
    <dbReference type="NCBI Taxonomy" id="2545709"/>
    <lineage>
        <taxon>Eukaryota</taxon>
        <taxon>Fungi</taxon>
        <taxon>Dikarya</taxon>
        <taxon>Ascomycota</taxon>
        <taxon>Taphrinomycotina</taxon>
        <taxon>Schizosaccharomycetes</taxon>
        <taxon>Schizosaccharomycetales</taxon>
        <taxon>Schizosaccharomycetaceae</taxon>
        <taxon>Schizosaccharomyces</taxon>
    </lineage>
</organism>
<comment type="subcellular location">
    <subcellularLocation>
        <location evidence="1 14">Endoplasmic reticulum membrane</location>
        <topology evidence="1 14">Multi-pass membrane protein</topology>
    </subcellularLocation>
</comment>
<accession>A0AAE9WE25</accession>
<feature type="transmembrane region" description="Helical" evidence="14">
    <location>
        <begin position="376"/>
        <end position="399"/>
    </location>
</feature>
<feature type="transmembrane region" description="Helical" evidence="14">
    <location>
        <begin position="182"/>
        <end position="206"/>
    </location>
</feature>
<feature type="transmembrane region" description="Helical" evidence="14">
    <location>
        <begin position="308"/>
        <end position="333"/>
    </location>
</feature>
<feature type="transmembrane region" description="Helical" evidence="14">
    <location>
        <begin position="34"/>
        <end position="51"/>
    </location>
</feature>
<dbReference type="Pfam" id="PF05208">
    <property type="entry name" value="ALG3"/>
    <property type="match status" value="1"/>
</dbReference>
<dbReference type="EC" id="2.4.1.258" evidence="3 14"/>
<feature type="transmembrane region" description="Helical" evidence="14">
    <location>
        <begin position="148"/>
        <end position="170"/>
    </location>
</feature>
<evidence type="ECO:0000256" key="2">
    <source>
        <dbReference type="ARBA" id="ARBA00004922"/>
    </source>
</evidence>
<name>A0AAE9WE25_9SCHI</name>
<evidence type="ECO:0000256" key="13">
    <source>
        <dbReference type="ARBA" id="ARBA00093457"/>
    </source>
</evidence>
<evidence type="ECO:0000256" key="9">
    <source>
        <dbReference type="ARBA" id="ARBA00022989"/>
    </source>
</evidence>
<evidence type="ECO:0000313" key="15">
    <source>
        <dbReference type="EMBL" id="WBW74520.1"/>
    </source>
</evidence>
<feature type="transmembrane region" description="Helical" evidence="14">
    <location>
        <begin position="345"/>
        <end position="364"/>
    </location>
</feature>
<gene>
    <name evidence="15" type="primary">alg3</name>
    <name evidence="15" type="ORF">SOMG_03645</name>
</gene>
<dbReference type="AlphaFoldDB" id="A0AAE9WE25"/>
<dbReference type="GO" id="GO:0005789">
    <property type="term" value="C:endoplasmic reticulum membrane"/>
    <property type="evidence" value="ECO:0007669"/>
    <property type="project" value="UniProtKB-SubCell"/>
</dbReference>
<proteinExistence type="inferred from homology"/>
<evidence type="ECO:0000256" key="4">
    <source>
        <dbReference type="ARBA" id="ARBA00015561"/>
    </source>
</evidence>
<evidence type="ECO:0000256" key="6">
    <source>
        <dbReference type="ARBA" id="ARBA00022679"/>
    </source>
</evidence>
<dbReference type="EMBL" id="CP115612">
    <property type="protein sequence ID" value="WBW74520.1"/>
    <property type="molecule type" value="Genomic_DNA"/>
</dbReference>
<keyword evidence="8 14" id="KW-0256">Endoplasmic reticulum</keyword>
<evidence type="ECO:0000256" key="1">
    <source>
        <dbReference type="ARBA" id="ARBA00004477"/>
    </source>
</evidence>
<comment type="similarity">
    <text evidence="13">Belongs to the glycosyltransferase ALG3 family.</text>
</comment>
<dbReference type="KEGG" id="som:SOMG_03645"/>
<dbReference type="PANTHER" id="PTHR12646">
    <property type="entry name" value="NOT56 - RELATED"/>
    <property type="match status" value="1"/>
</dbReference>
<keyword evidence="9 14" id="KW-1133">Transmembrane helix</keyword>
<feature type="transmembrane region" description="Helical" evidence="14">
    <location>
        <begin position="218"/>
        <end position="240"/>
    </location>
</feature>
<comment type="function">
    <text evidence="11 14">Dol-P-Man:Man(5)GlcNAc(2)-PP-Dol alpha-1,3-mannosyltransferase that operates in the biosynthetic pathway of dolichol-linked oligosaccharides, the glycan precursors employed in protein asparagine (N)-glycosylation. The assembly of dolichol-linked oligosaccharides begins on the cytosolic side of the endoplasmic reticulum membrane and finishes in its lumen. The sequential addition of sugars to dolichol pyrophosphate produces dolichol-linked oligosaccharides containing fourteen sugars, including two GlcNAcs, nine mannoses and three glucoses. Once assembled, the oligosaccharide is transferred from the lipid to nascent proteins by oligosaccharyltransferases. In the lumen of the endoplasmic reticulum, adds the first dolichyl beta-D-mannosyl phosphate derived mannose in an alpha-1,3 linkage to Man(5)GlcNAc(2)-PP-dolichol to produce Man(6)GlcNAc(2)-PP-dolichol.</text>
</comment>
<dbReference type="GeneID" id="80877123"/>
<protein>
    <recommendedName>
        <fullName evidence="4 14">Dol-P-Man:Man(5)GlcNAc(2)-PP-Dol alpha-1,3-mannosyltransferase</fullName>
        <ecNumber evidence="3 14">2.4.1.258</ecNumber>
    </recommendedName>
    <alternativeName>
        <fullName evidence="14">Dol-P-Man-dependent alpha(1-3)-mannosyltransferase</fullName>
    </alternativeName>
</protein>
<sequence length="410" mass="47848">MLLPSPIRSGPNRFDPFLLIFRFLSSKWFHPTRILWLEVPFVMFIISNVPYTEIDWIAYMEQIGSFLSGERDYRSLVGSTGPLVYPGGHVLLYTLLYFLTDHGTNIVKAQYIFAFVYLCSSFIVGWIFKTVHVPLYLYGLLILSKRLHSIFILRLFNDSFNSLFASLFILFACKRKWTTSTIFLSIACSIKMSSLLFLPAYLVVLLQSVGPKKTWLNIFSFAFVQLLFSIPFSSFIWSYWTQAFDFGRVFDYKWTVNWRFLPKFIFYSPLFSLVVIFLHVFLLVVFAVKRWNYPSKASPLQMVWSMLTLQPLSSVAPISVDFILTSLTTSNLIGILCARSLHYQFYAWFAWYVPYMLYQANFSMLQTILLWGLQEYAWNVFPSTTISSMITVFIPAIIIQRLLTTNPRRP</sequence>
<comment type="catalytic activity">
    <reaction evidence="12 14">
        <text>an alpha-D-Man-(1-&gt;2)-alpha-D-Man-(1-&gt;2)-alpha-D-Man-(1-&gt;3)-[alpha-D-Man-(1-&gt;6)]-beta-D-Man-(1-&gt;4)-beta-D-GlcNAc-(1-&gt;4)-alpha-D-GlcNAc-diphospho-di-trans,poly-cis-dolichol + a di-trans,poly-cis-dolichyl beta-D-mannosyl phosphate = an alpha-D-Man-(1-&gt;2)-alpha-D-Man-(1-&gt;2)-alpha-D-Man-(1-&gt;3)-[alpha-D-Man-(1-&gt;3)-alpha-D-Man-(1-&gt;6)]-beta-D-Man-(1-&gt;4)-beta-D-GlcNAc-(1-&gt;4)-alpha-D-GlcNAc-diphospho-di-trans,poly-cis-dolichol + a di-trans,poly-cis-dolichyl phosphate + H(+)</text>
        <dbReference type="Rhea" id="RHEA:29527"/>
        <dbReference type="Rhea" id="RHEA-COMP:19498"/>
        <dbReference type="Rhea" id="RHEA-COMP:19501"/>
        <dbReference type="Rhea" id="RHEA-COMP:19516"/>
        <dbReference type="Rhea" id="RHEA-COMP:19517"/>
        <dbReference type="ChEBI" id="CHEBI:15378"/>
        <dbReference type="ChEBI" id="CHEBI:57683"/>
        <dbReference type="ChEBI" id="CHEBI:58211"/>
        <dbReference type="ChEBI" id="CHEBI:132515"/>
        <dbReference type="ChEBI" id="CHEBI:132516"/>
        <dbReference type="EC" id="2.4.1.258"/>
    </reaction>
    <physiologicalReaction direction="left-to-right" evidence="12 14">
        <dbReference type="Rhea" id="RHEA:29528"/>
    </physiologicalReaction>
</comment>
<feature type="transmembrane region" description="Helical" evidence="14">
    <location>
        <begin position="83"/>
        <end position="99"/>
    </location>
</feature>
<evidence type="ECO:0000256" key="11">
    <source>
        <dbReference type="ARBA" id="ARBA00044743"/>
    </source>
</evidence>
<evidence type="ECO:0000313" key="16">
    <source>
        <dbReference type="Proteomes" id="UP001212411"/>
    </source>
</evidence>
<evidence type="ECO:0000256" key="8">
    <source>
        <dbReference type="ARBA" id="ARBA00022824"/>
    </source>
</evidence>
<comment type="pathway">
    <text evidence="2 14">Protein modification; protein glycosylation.</text>
</comment>
<reference evidence="15 16" key="1">
    <citation type="journal article" date="2023" name="G3 (Bethesda)">
        <title>A high-quality reference genome for the fission yeast Schizosaccharomyces osmophilus.</title>
        <authorList>
            <person name="Jia G.S."/>
            <person name="Zhang W.C."/>
            <person name="Liang Y."/>
            <person name="Liu X.H."/>
            <person name="Rhind N."/>
            <person name="Pidoux A."/>
            <person name="Brysch-Herzberg M."/>
            <person name="Du L.L."/>
        </authorList>
    </citation>
    <scope>NUCLEOTIDE SEQUENCE [LARGE SCALE GENOMIC DNA]</scope>
    <source>
        <strain evidence="15 16">CBS 15793</strain>
    </source>
</reference>
<evidence type="ECO:0000256" key="5">
    <source>
        <dbReference type="ARBA" id="ARBA00022676"/>
    </source>
</evidence>
<dbReference type="GO" id="GO:0052925">
    <property type="term" value="F:dol-P-Man:Man(5)GlcNAc(2)-PP-Dol alpha-1,3-mannosyltransferase activity"/>
    <property type="evidence" value="ECO:0007669"/>
    <property type="project" value="UniProtKB-EC"/>
</dbReference>
<dbReference type="Proteomes" id="UP001212411">
    <property type="component" value="Chromosome 2"/>
</dbReference>
<dbReference type="PANTHER" id="PTHR12646:SF0">
    <property type="entry name" value="DOL-P-MAN:MAN(5)GLCNAC(2)-PP-DOL ALPHA-1,3-MANNOSYLTRANSFERASE"/>
    <property type="match status" value="1"/>
</dbReference>
<evidence type="ECO:0000256" key="12">
    <source>
        <dbReference type="ARBA" id="ARBA00049506"/>
    </source>
</evidence>
<evidence type="ECO:0000256" key="10">
    <source>
        <dbReference type="ARBA" id="ARBA00023136"/>
    </source>
</evidence>
<dbReference type="RefSeq" id="XP_056038763.1">
    <property type="nucleotide sequence ID" value="XM_056182434.1"/>
</dbReference>
<keyword evidence="10 14" id="KW-0472">Membrane</keyword>
<evidence type="ECO:0000256" key="7">
    <source>
        <dbReference type="ARBA" id="ARBA00022692"/>
    </source>
</evidence>
<evidence type="ECO:0000256" key="3">
    <source>
        <dbReference type="ARBA" id="ARBA00011964"/>
    </source>
</evidence>
<keyword evidence="7 14" id="KW-0812">Transmembrane</keyword>
<keyword evidence="6 14" id="KW-0808">Transferase</keyword>
<feature type="transmembrane region" description="Helical" evidence="14">
    <location>
        <begin position="264"/>
        <end position="288"/>
    </location>
</feature>
<evidence type="ECO:0000256" key="14">
    <source>
        <dbReference type="RuleBase" id="RU364047"/>
    </source>
</evidence>
<dbReference type="InterPro" id="IPR007873">
    <property type="entry name" value="Glycosyltransferase_ALG3"/>
</dbReference>
<keyword evidence="16" id="KW-1185">Reference proteome</keyword>
<feature type="transmembrane region" description="Helical" evidence="14">
    <location>
        <begin position="111"/>
        <end position="128"/>
    </location>
</feature>
<keyword evidence="5 14" id="KW-0328">Glycosyltransferase</keyword>